<evidence type="ECO:0000313" key="2">
    <source>
        <dbReference type="Proteomes" id="UP000190037"/>
    </source>
</evidence>
<gene>
    <name evidence="1" type="ORF">B4N89_27645</name>
</gene>
<dbReference type="STRING" id="159449.B4N89_27645"/>
<proteinExistence type="predicted"/>
<dbReference type="OrthoDB" id="4241757at2"/>
<dbReference type="EMBL" id="MWQN01000001">
    <property type="protein sequence ID" value="OPC84199.1"/>
    <property type="molecule type" value="Genomic_DNA"/>
</dbReference>
<organism evidence="1 2">
    <name type="scientific">Embleya scabrispora</name>
    <dbReference type="NCBI Taxonomy" id="159449"/>
    <lineage>
        <taxon>Bacteria</taxon>
        <taxon>Bacillati</taxon>
        <taxon>Actinomycetota</taxon>
        <taxon>Actinomycetes</taxon>
        <taxon>Kitasatosporales</taxon>
        <taxon>Streptomycetaceae</taxon>
        <taxon>Embleya</taxon>
    </lineage>
</organism>
<sequence>MGNKEIKNLIKALEAQGFTVVQSKSNHYKVYKGGRLIATLPATPSDRRSLLNCIAVLRRAGYNG</sequence>
<dbReference type="AlphaFoldDB" id="A0A1T3P534"/>
<dbReference type="Proteomes" id="UP000190037">
    <property type="component" value="Unassembled WGS sequence"/>
</dbReference>
<comment type="caution">
    <text evidence="1">The sequence shown here is derived from an EMBL/GenBank/DDBJ whole genome shotgun (WGS) entry which is preliminary data.</text>
</comment>
<dbReference type="RefSeq" id="WP_078978492.1">
    <property type="nucleotide sequence ID" value="NZ_MWQN01000001.1"/>
</dbReference>
<protein>
    <recommendedName>
        <fullName evidence="3">Addiction module toxin, HicA family</fullName>
    </recommendedName>
</protein>
<dbReference type="SUPFAM" id="SSF54786">
    <property type="entry name" value="YcfA/nrd intein domain"/>
    <property type="match status" value="1"/>
</dbReference>
<accession>A0A1T3P534</accession>
<evidence type="ECO:0008006" key="3">
    <source>
        <dbReference type="Google" id="ProtNLM"/>
    </source>
</evidence>
<evidence type="ECO:0000313" key="1">
    <source>
        <dbReference type="EMBL" id="OPC84199.1"/>
    </source>
</evidence>
<name>A0A1T3P534_9ACTN</name>
<keyword evidence="2" id="KW-1185">Reference proteome</keyword>
<reference evidence="1 2" key="1">
    <citation type="submission" date="2017-03" db="EMBL/GenBank/DDBJ databases">
        <title>Draft genome sequence of Streptomyces scabrisporus NF3, endophyte isolated from Amphipterygium adstringens.</title>
        <authorList>
            <person name="Vazquez M."/>
            <person name="Ceapa C.D."/>
            <person name="Rodriguez Luna D."/>
            <person name="Sanchez Esquivel S."/>
        </authorList>
    </citation>
    <scope>NUCLEOTIDE SEQUENCE [LARGE SCALE GENOMIC DNA]</scope>
    <source>
        <strain evidence="1 2">NF3</strain>
    </source>
</reference>